<comment type="caution">
    <text evidence="1">The sequence shown here is derived from an EMBL/GenBank/DDBJ whole genome shotgun (WGS) entry which is preliminary data.</text>
</comment>
<sequence length="70" mass="8183">MTFRFSTETVIATQREHSRDIGRRSMNFQYRINAPNRATQIGDFVRDSNGTWCVFSFAICLANATYRRKT</sequence>
<name>A0AAD5LUK6_9CRUS</name>
<dbReference type="AlphaFoldDB" id="A0AAD5LUK6"/>
<dbReference type="Proteomes" id="UP000820818">
    <property type="component" value="Linkage Group LG1"/>
</dbReference>
<evidence type="ECO:0000313" key="2">
    <source>
        <dbReference type="Proteomes" id="UP000820818"/>
    </source>
</evidence>
<reference evidence="1 2" key="1">
    <citation type="submission" date="2022-05" db="EMBL/GenBank/DDBJ databases">
        <title>A multi-omics perspective on studying reproductive biology in Daphnia sinensis.</title>
        <authorList>
            <person name="Jia J."/>
        </authorList>
    </citation>
    <scope>NUCLEOTIDE SEQUENCE [LARGE SCALE GENOMIC DNA]</scope>
    <source>
        <strain evidence="1 2">WSL</strain>
    </source>
</reference>
<gene>
    <name evidence="1" type="ORF">GHT06_008056</name>
</gene>
<dbReference type="EMBL" id="WJBH02000001">
    <property type="protein sequence ID" value="KAI9564318.1"/>
    <property type="molecule type" value="Genomic_DNA"/>
</dbReference>
<accession>A0AAD5LUK6</accession>
<organism evidence="1 2">
    <name type="scientific">Daphnia sinensis</name>
    <dbReference type="NCBI Taxonomy" id="1820382"/>
    <lineage>
        <taxon>Eukaryota</taxon>
        <taxon>Metazoa</taxon>
        <taxon>Ecdysozoa</taxon>
        <taxon>Arthropoda</taxon>
        <taxon>Crustacea</taxon>
        <taxon>Branchiopoda</taxon>
        <taxon>Diplostraca</taxon>
        <taxon>Cladocera</taxon>
        <taxon>Anomopoda</taxon>
        <taxon>Daphniidae</taxon>
        <taxon>Daphnia</taxon>
        <taxon>Daphnia similis group</taxon>
    </lineage>
</organism>
<proteinExistence type="predicted"/>
<keyword evidence="2" id="KW-1185">Reference proteome</keyword>
<protein>
    <submittedName>
        <fullName evidence="1">Uncharacterized protein</fullName>
    </submittedName>
</protein>
<evidence type="ECO:0000313" key="1">
    <source>
        <dbReference type="EMBL" id="KAI9564318.1"/>
    </source>
</evidence>